<keyword evidence="1" id="KW-0472">Membrane</keyword>
<keyword evidence="1" id="KW-1133">Transmembrane helix</keyword>
<dbReference type="Proteomes" id="UP000009168">
    <property type="component" value="Unassembled WGS sequence"/>
</dbReference>
<feature type="transmembrane region" description="Helical" evidence="1">
    <location>
        <begin position="46"/>
        <end position="67"/>
    </location>
</feature>
<dbReference type="AlphaFoldDB" id="I7MB01"/>
<reference evidence="3" key="1">
    <citation type="journal article" date="2006" name="PLoS Biol.">
        <title>Macronuclear genome sequence of the ciliate Tetrahymena thermophila, a model eukaryote.</title>
        <authorList>
            <person name="Eisen J.A."/>
            <person name="Coyne R.S."/>
            <person name="Wu M."/>
            <person name="Wu D."/>
            <person name="Thiagarajan M."/>
            <person name="Wortman J.R."/>
            <person name="Badger J.H."/>
            <person name="Ren Q."/>
            <person name="Amedeo P."/>
            <person name="Jones K.M."/>
            <person name="Tallon L.J."/>
            <person name="Delcher A.L."/>
            <person name="Salzberg S.L."/>
            <person name="Silva J.C."/>
            <person name="Haas B.J."/>
            <person name="Majoros W.H."/>
            <person name="Farzad M."/>
            <person name="Carlton J.M."/>
            <person name="Smith R.K. Jr."/>
            <person name="Garg J."/>
            <person name="Pearlman R.E."/>
            <person name="Karrer K.M."/>
            <person name="Sun L."/>
            <person name="Manning G."/>
            <person name="Elde N.C."/>
            <person name="Turkewitz A.P."/>
            <person name="Asai D.J."/>
            <person name="Wilkes D.E."/>
            <person name="Wang Y."/>
            <person name="Cai H."/>
            <person name="Collins K."/>
            <person name="Stewart B.A."/>
            <person name="Lee S.R."/>
            <person name="Wilamowska K."/>
            <person name="Weinberg Z."/>
            <person name="Ruzzo W.L."/>
            <person name="Wloga D."/>
            <person name="Gaertig J."/>
            <person name="Frankel J."/>
            <person name="Tsao C.-C."/>
            <person name="Gorovsky M.A."/>
            <person name="Keeling P.J."/>
            <person name="Waller R.F."/>
            <person name="Patron N.J."/>
            <person name="Cherry J.M."/>
            <person name="Stover N.A."/>
            <person name="Krieger C.J."/>
            <person name="del Toro C."/>
            <person name="Ryder H.F."/>
            <person name="Williamson S.C."/>
            <person name="Barbeau R.A."/>
            <person name="Hamilton E.P."/>
            <person name="Orias E."/>
        </authorList>
    </citation>
    <scope>NUCLEOTIDE SEQUENCE [LARGE SCALE GENOMIC DNA]</scope>
    <source>
        <strain evidence="3">SB210</strain>
    </source>
</reference>
<accession>I7MB01</accession>
<organism evidence="2 3">
    <name type="scientific">Tetrahymena thermophila (strain SB210)</name>
    <dbReference type="NCBI Taxonomy" id="312017"/>
    <lineage>
        <taxon>Eukaryota</taxon>
        <taxon>Sar</taxon>
        <taxon>Alveolata</taxon>
        <taxon>Ciliophora</taxon>
        <taxon>Intramacronucleata</taxon>
        <taxon>Oligohymenophorea</taxon>
        <taxon>Hymenostomatida</taxon>
        <taxon>Tetrahymenina</taxon>
        <taxon>Tetrahymenidae</taxon>
        <taxon>Tetrahymena</taxon>
    </lineage>
</organism>
<dbReference type="EMBL" id="GG662249">
    <property type="protein sequence ID" value="EAS07032.2"/>
    <property type="molecule type" value="Genomic_DNA"/>
</dbReference>
<evidence type="ECO:0000313" key="3">
    <source>
        <dbReference type="Proteomes" id="UP000009168"/>
    </source>
</evidence>
<gene>
    <name evidence="2" type="ORF">TTHERM_00842580</name>
</gene>
<keyword evidence="3" id="KW-1185">Reference proteome</keyword>
<dbReference type="KEGG" id="tet:TTHERM_00842580"/>
<dbReference type="InParanoid" id="I7MB01"/>
<keyword evidence="1 2" id="KW-0812">Transmembrane</keyword>
<evidence type="ECO:0000313" key="2">
    <source>
        <dbReference type="EMBL" id="EAS07032.2"/>
    </source>
</evidence>
<dbReference type="RefSeq" id="XP_001027274.2">
    <property type="nucleotide sequence ID" value="XM_001027274.2"/>
</dbReference>
<proteinExistence type="predicted"/>
<name>I7MB01_TETTS</name>
<dbReference type="GeneID" id="7842132"/>
<protein>
    <submittedName>
        <fullName evidence="2">Transmembrane protein, putative</fullName>
    </submittedName>
</protein>
<evidence type="ECO:0000256" key="1">
    <source>
        <dbReference type="SAM" id="Phobius"/>
    </source>
</evidence>
<sequence>MKNIPYSSNYHELMDYFIRWKLVQNLLRWTTQKQQNYKPEFLLDQISFIATNIKIIINIIHILYAMIINQDRTQTAKGFQFQYVIN</sequence>